<keyword evidence="3" id="KW-1185">Reference proteome</keyword>
<dbReference type="Proteomes" id="UP000470082">
    <property type="component" value="Unassembled WGS sequence"/>
</dbReference>
<protein>
    <submittedName>
        <fullName evidence="2">Asp23/Gls24 family envelope stress response protein</fullName>
    </submittedName>
</protein>
<dbReference type="InterPro" id="IPR005531">
    <property type="entry name" value="Asp23"/>
</dbReference>
<proteinExistence type="inferred from homology"/>
<comment type="similarity">
    <text evidence="1">Belongs to the asp23 family.</text>
</comment>
<accession>A0A7X2N1H7</accession>
<organism evidence="2 3">
    <name type="scientific">Floccifex porci</name>
    <dbReference type="NCBI Taxonomy" id="2606629"/>
    <lineage>
        <taxon>Bacteria</taxon>
        <taxon>Bacillati</taxon>
        <taxon>Bacillota</taxon>
        <taxon>Erysipelotrichia</taxon>
        <taxon>Erysipelotrichales</taxon>
        <taxon>Erysipelotrichaceae</taxon>
        <taxon>Floccifex</taxon>
    </lineage>
</organism>
<gene>
    <name evidence="2" type="ORF">FYJ50_00950</name>
</gene>
<dbReference type="Pfam" id="PF03780">
    <property type="entry name" value="Asp23"/>
    <property type="match status" value="1"/>
</dbReference>
<name>A0A7X2N1H7_9FIRM</name>
<evidence type="ECO:0000313" key="2">
    <source>
        <dbReference type="EMBL" id="MSS00697.1"/>
    </source>
</evidence>
<dbReference type="EMBL" id="VUMM01000001">
    <property type="protein sequence ID" value="MSS00697.1"/>
    <property type="molecule type" value="Genomic_DNA"/>
</dbReference>
<evidence type="ECO:0000256" key="1">
    <source>
        <dbReference type="ARBA" id="ARBA00005721"/>
    </source>
</evidence>
<reference evidence="2 3" key="1">
    <citation type="submission" date="2019-08" db="EMBL/GenBank/DDBJ databases">
        <title>In-depth cultivation of the pig gut microbiome towards novel bacterial diversity and tailored functional studies.</title>
        <authorList>
            <person name="Wylensek D."/>
            <person name="Hitch T.C.A."/>
            <person name="Clavel T."/>
        </authorList>
    </citation>
    <scope>NUCLEOTIDE SEQUENCE [LARGE SCALE GENOMIC DNA]</scope>
    <source>
        <strain evidence="2 3">LKV-178-WT-2G</strain>
    </source>
</reference>
<dbReference type="RefSeq" id="WP_154459165.1">
    <property type="nucleotide sequence ID" value="NZ_JAQYTQ010000048.1"/>
</dbReference>
<sequence>MAQDYIVLETENELGRVQLNKTVFSSIAQNVIEEDENVKLADSRTFKNGIVTKIENNSLYLKISIKINHKANVSDVCAQLQNKIFESISYMTELKPESIEIEVVGFIF</sequence>
<dbReference type="AlphaFoldDB" id="A0A7X2N1H7"/>
<comment type="caution">
    <text evidence="2">The sequence shown here is derived from an EMBL/GenBank/DDBJ whole genome shotgun (WGS) entry which is preliminary data.</text>
</comment>
<evidence type="ECO:0000313" key="3">
    <source>
        <dbReference type="Proteomes" id="UP000470082"/>
    </source>
</evidence>